<dbReference type="OrthoDB" id="534666at2759"/>
<dbReference type="EMBL" id="AMGY01000001">
    <property type="protein sequence ID" value="EXJ92893.1"/>
    <property type="molecule type" value="Genomic_DNA"/>
</dbReference>
<evidence type="ECO:0000256" key="2">
    <source>
        <dbReference type="ARBA" id="ARBA00022670"/>
    </source>
</evidence>
<dbReference type="Proteomes" id="UP000019478">
    <property type="component" value="Unassembled WGS sequence"/>
</dbReference>
<feature type="region of interest" description="Disordered" evidence="8">
    <location>
        <begin position="168"/>
        <end position="187"/>
    </location>
</feature>
<dbReference type="GO" id="GO:0046872">
    <property type="term" value="F:metal ion binding"/>
    <property type="evidence" value="ECO:0007669"/>
    <property type="project" value="UniProtKB-UniRule"/>
</dbReference>
<dbReference type="RefSeq" id="XP_007729783.1">
    <property type="nucleotide sequence ID" value="XM_007731593.1"/>
</dbReference>
<evidence type="ECO:0000313" key="10">
    <source>
        <dbReference type="EMBL" id="EXJ92893.1"/>
    </source>
</evidence>
<dbReference type="Pfam" id="PF01432">
    <property type="entry name" value="Peptidase_M3"/>
    <property type="match status" value="1"/>
</dbReference>
<dbReference type="STRING" id="1182542.W9YK34"/>
<dbReference type="InterPro" id="IPR001567">
    <property type="entry name" value="Pept_M3A_M3B_dom"/>
</dbReference>
<dbReference type="InterPro" id="IPR024079">
    <property type="entry name" value="MetalloPept_cat_dom_sf"/>
</dbReference>
<keyword evidence="6 7" id="KW-0482">Metalloprotease</keyword>
<evidence type="ECO:0000256" key="7">
    <source>
        <dbReference type="RuleBase" id="RU003435"/>
    </source>
</evidence>
<evidence type="ECO:0000256" key="8">
    <source>
        <dbReference type="SAM" id="MobiDB-lite"/>
    </source>
</evidence>
<keyword evidence="4 7" id="KW-0378">Hydrolase</keyword>
<dbReference type="PANTHER" id="PTHR11804">
    <property type="entry name" value="PROTEASE M3 THIMET OLIGOPEPTIDASE-RELATED"/>
    <property type="match status" value="1"/>
</dbReference>
<reference evidence="10 11" key="1">
    <citation type="submission" date="2013-03" db="EMBL/GenBank/DDBJ databases">
        <title>The Genome Sequence of Capronia epimyces CBS 606.96.</title>
        <authorList>
            <consortium name="The Broad Institute Genomics Platform"/>
            <person name="Cuomo C."/>
            <person name="de Hoog S."/>
            <person name="Gorbushina A."/>
            <person name="Walker B."/>
            <person name="Young S.K."/>
            <person name="Zeng Q."/>
            <person name="Gargeya S."/>
            <person name="Fitzgerald M."/>
            <person name="Haas B."/>
            <person name="Abouelleil A."/>
            <person name="Allen A.W."/>
            <person name="Alvarado L."/>
            <person name="Arachchi H.M."/>
            <person name="Berlin A.M."/>
            <person name="Chapman S.B."/>
            <person name="Gainer-Dewar J."/>
            <person name="Goldberg J."/>
            <person name="Griggs A."/>
            <person name="Gujja S."/>
            <person name="Hansen M."/>
            <person name="Howarth C."/>
            <person name="Imamovic A."/>
            <person name="Ireland A."/>
            <person name="Larimer J."/>
            <person name="McCowan C."/>
            <person name="Murphy C."/>
            <person name="Pearson M."/>
            <person name="Poon T.W."/>
            <person name="Priest M."/>
            <person name="Roberts A."/>
            <person name="Saif S."/>
            <person name="Shea T."/>
            <person name="Sisk P."/>
            <person name="Sykes S."/>
            <person name="Wortman J."/>
            <person name="Nusbaum C."/>
            <person name="Birren B."/>
        </authorList>
    </citation>
    <scope>NUCLEOTIDE SEQUENCE [LARGE SCALE GENOMIC DNA]</scope>
    <source>
        <strain evidence="10 11">CBS 606.96</strain>
    </source>
</reference>
<sequence>MREVQDQIVRSVRPSEATFGNVFLPLAQLENTISTQATILTFYRDTLLNAFHVDVDLAKREQLFSWLAVIARTGAGTDEHQDEYKVLDSEFRRFMEHLHKGYIRRGIRLARGLLSPLGDRFAVIQNRLSQLRDQFLKNLKQTDICEWVREDELDGVSDDLISQFEHDHEPDQVHSEGEGEGFDESMGKGKVKIRLADPASSSVLAFARNREVRRRLDLASQNKCNENAPLLKETVELRFEAARLLGYPSHAALRLEDRMAKTPEAVTHFHDDLETRLLNGVGEFVEKLRRTKELGLQEHGQQERFDGRFFLWDYDLYKRSLLQIEYAVDAPKIAEYFPLQTTIQGMSDMLEKIFGLAFAPLPVVEKDKTAQKVRQEDVRGDKKMEIENVGHQDVELLIVWNDEVQGGEFVGHLYLDLYQREDKHNLQASFLAADCTHHYPFTAVLNCFPKSSLDEPSLPRHFDVVILFHELGHAIHDLVSRTRYARFHGTKGTVDFGETPRKFLENWCWTASHLRDLSCDYSTHTSKAQQSTAEKAQKQARKTDAAALGYVRHEDPPGFQYRRSASHGFRGRVEYDLLRRRLRLFDGPEALGGDMDTHEWGHWYATFGHLMGDYEAGYYSYCTAKCTGPDAIESSQSRRYRKLVLEPGASQDEMATLVGFLGREVSPEVSYRRLGIAWIRYTSEMASPT</sequence>
<gene>
    <name evidence="10" type="ORF">A1O3_01447</name>
</gene>
<dbReference type="InterPro" id="IPR045090">
    <property type="entry name" value="Pept_M3A_M3B"/>
</dbReference>
<evidence type="ECO:0000256" key="3">
    <source>
        <dbReference type="ARBA" id="ARBA00022723"/>
    </source>
</evidence>
<keyword evidence="5 7" id="KW-0862">Zinc</keyword>
<evidence type="ECO:0000313" key="11">
    <source>
        <dbReference type="Proteomes" id="UP000019478"/>
    </source>
</evidence>
<dbReference type="Gene3D" id="1.10.1370.10">
    <property type="entry name" value="Neurolysin, domain 3"/>
    <property type="match status" value="1"/>
</dbReference>
<evidence type="ECO:0000256" key="4">
    <source>
        <dbReference type="ARBA" id="ARBA00022801"/>
    </source>
</evidence>
<proteinExistence type="inferred from homology"/>
<dbReference type="InterPro" id="IPR024077">
    <property type="entry name" value="Neurolysin/TOP_dom2"/>
</dbReference>
<name>W9YK34_9EURO</name>
<dbReference type="Gene3D" id="3.40.390.10">
    <property type="entry name" value="Collagenase (Catalytic Domain)"/>
    <property type="match status" value="1"/>
</dbReference>
<dbReference type="GO" id="GO:0006508">
    <property type="term" value="P:proteolysis"/>
    <property type="evidence" value="ECO:0007669"/>
    <property type="project" value="UniProtKB-KW"/>
</dbReference>
<dbReference type="GeneID" id="19165583"/>
<dbReference type="eggNOG" id="KOG2089">
    <property type="taxonomic scope" value="Eukaryota"/>
</dbReference>
<evidence type="ECO:0000259" key="9">
    <source>
        <dbReference type="Pfam" id="PF01432"/>
    </source>
</evidence>
<keyword evidence="3 7" id="KW-0479">Metal-binding</keyword>
<evidence type="ECO:0000256" key="1">
    <source>
        <dbReference type="ARBA" id="ARBA00006040"/>
    </source>
</evidence>
<keyword evidence="2 7" id="KW-0645">Protease</keyword>
<dbReference type="SUPFAM" id="SSF55486">
    <property type="entry name" value="Metalloproteases ('zincins'), catalytic domain"/>
    <property type="match status" value="1"/>
</dbReference>
<dbReference type="HOGENOM" id="CLU_001805_1_1_1"/>
<feature type="domain" description="Peptidase M3A/M3B catalytic" evidence="9">
    <location>
        <begin position="206"/>
        <end position="674"/>
    </location>
</feature>
<dbReference type="InterPro" id="IPR024080">
    <property type="entry name" value="Neurolysin/TOP_N"/>
</dbReference>
<evidence type="ECO:0000256" key="5">
    <source>
        <dbReference type="ARBA" id="ARBA00022833"/>
    </source>
</evidence>
<keyword evidence="11" id="KW-1185">Reference proteome</keyword>
<comment type="caution">
    <text evidence="10">The sequence shown here is derived from an EMBL/GenBank/DDBJ whole genome shotgun (WGS) entry which is preliminary data.</text>
</comment>
<protein>
    <recommendedName>
        <fullName evidence="9">Peptidase M3A/M3B catalytic domain-containing protein</fullName>
    </recommendedName>
</protein>
<dbReference type="PANTHER" id="PTHR11804:SF84">
    <property type="entry name" value="SACCHAROLYSIN"/>
    <property type="match status" value="1"/>
</dbReference>
<dbReference type="GO" id="GO:0005758">
    <property type="term" value="C:mitochondrial intermembrane space"/>
    <property type="evidence" value="ECO:0007669"/>
    <property type="project" value="TreeGrafter"/>
</dbReference>
<dbReference type="GO" id="GO:0004222">
    <property type="term" value="F:metalloendopeptidase activity"/>
    <property type="evidence" value="ECO:0007669"/>
    <property type="project" value="InterPro"/>
</dbReference>
<dbReference type="GO" id="GO:0006518">
    <property type="term" value="P:peptide metabolic process"/>
    <property type="evidence" value="ECO:0007669"/>
    <property type="project" value="TreeGrafter"/>
</dbReference>
<organism evidence="10 11">
    <name type="scientific">Capronia epimyces CBS 606.96</name>
    <dbReference type="NCBI Taxonomy" id="1182542"/>
    <lineage>
        <taxon>Eukaryota</taxon>
        <taxon>Fungi</taxon>
        <taxon>Dikarya</taxon>
        <taxon>Ascomycota</taxon>
        <taxon>Pezizomycotina</taxon>
        <taxon>Eurotiomycetes</taxon>
        <taxon>Chaetothyriomycetidae</taxon>
        <taxon>Chaetothyriales</taxon>
        <taxon>Herpotrichiellaceae</taxon>
        <taxon>Capronia</taxon>
    </lineage>
</organism>
<dbReference type="Gene3D" id="1.20.1050.40">
    <property type="entry name" value="Endopeptidase. Chain P, domain 1"/>
    <property type="match status" value="1"/>
</dbReference>
<evidence type="ECO:0000256" key="6">
    <source>
        <dbReference type="ARBA" id="ARBA00023049"/>
    </source>
</evidence>
<comment type="cofactor">
    <cofactor evidence="7">
        <name>Zn(2+)</name>
        <dbReference type="ChEBI" id="CHEBI:29105"/>
    </cofactor>
    <text evidence="7">Binds 1 zinc ion.</text>
</comment>
<dbReference type="AlphaFoldDB" id="W9YK34"/>
<feature type="compositionally biased region" description="Basic and acidic residues" evidence="8">
    <location>
        <begin position="168"/>
        <end position="177"/>
    </location>
</feature>
<accession>W9YK34</accession>
<comment type="similarity">
    <text evidence="1 7">Belongs to the peptidase M3 family.</text>
</comment>